<feature type="transmembrane region" description="Helical" evidence="1">
    <location>
        <begin position="219"/>
        <end position="241"/>
    </location>
</feature>
<keyword evidence="1" id="KW-1133">Transmembrane helix</keyword>
<gene>
    <name evidence="2" type="ORF">C8D93_101374</name>
</gene>
<keyword evidence="3" id="KW-1185">Reference proteome</keyword>
<sequence>MPLKIIGVGFGRTGTESLYTALNQLGYPCYHMFEVLRNKANKTHLDFWLRVAKAGAGKQHDWEQVFSRYTAAVDNPACVVWRELLATYPDAKIILTLHPEGADAWYDSTMDTIYFTQSAWQFKVLKALTPFGRKFGTMAEKLIWQRGHQNTMENRERAIAYYERHIETIKAEVPPDRLLVFTVDQGWGPLCAFLGLPVPETPFPNVNSRAEFQKIKRELVGGAYAILAIGAAAAAGFIYGVSRMMGS</sequence>
<dbReference type="InterPro" id="IPR040632">
    <property type="entry name" value="Sulfotransfer_4"/>
</dbReference>
<dbReference type="SUPFAM" id="SSF52540">
    <property type="entry name" value="P-loop containing nucleoside triphosphate hydrolases"/>
    <property type="match status" value="1"/>
</dbReference>
<accession>A0A318EEW7</accession>
<dbReference type="RefSeq" id="WP_110263452.1">
    <property type="nucleotide sequence ID" value="NZ_CAKZQT010000007.1"/>
</dbReference>
<dbReference type="PANTHER" id="PTHR36978:SF4">
    <property type="entry name" value="P-LOOP CONTAINING NUCLEOSIDE TRIPHOSPHATE HYDROLASE PROTEIN"/>
    <property type="match status" value="1"/>
</dbReference>
<dbReference type="EMBL" id="QICN01000001">
    <property type="protein sequence ID" value="PXV71329.1"/>
    <property type="molecule type" value="Genomic_DNA"/>
</dbReference>
<dbReference type="AlphaFoldDB" id="A0A318EEW7"/>
<dbReference type="Gene3D" id="3.40.50.300">
    <property type="entry name" value="P-loop containing nucleotide triphosphate hydrolases"/>
    <property type="match status" value="1"/>
</dbReference>
<dbReference type="PANTHER" id="PTHR36978">
    <property type="entry name" value="P-LOOP CONTAINING NUCLEOTIDE TRIPHOSPHATE HYDROLASE"/>
    <property type="match status" value="1"/>
</dbReference>
<evidence type="ECO:0000256" key="1">
    <source>
        <dbReference type="SAM" id="Phobius"/>
    </source>
</evidence>
<name>A0A318EEW7_9GAMM</name>
<evidence type="ECO:0008006" key="4">
    <source>
        <dbReference type="Google" id="ProtNLM"/>
    </source>
</evidence>
<keyword evidence="1" id="KW-0812">Transmembrane</keyword>
<dbReference type="Proteomes" id="UP000248330">
    <property type="component" value="Unassembled WGS sequence"/>
</dbReference>
<comment type="caution">
    <text evidence="2">The sequence shown here is derived from an EMBL/GenBank/DDBJ whole genome shotgun (WGS) entry which is preliminary data.</text>
</comment>
<keyword evidence="1" id="KW-0472">Membrane</keyword>
<evidence type="ECO:0000313" key="3">
    <source>
        <dbReference type="Proteomes" id="UP000248330"/>
    </source>
</evidence>
<reference evidence="2 3" key="1">
    <citation type="submission" date="2018-04" db="EMBL/GenBank/DDBJ databases">
        <title>Genomic Encyclopedia of Type Strains, Phase IV (KMG-IV): sequencing the most valuable type-strain genomes for metagenomic binning, comparative biology and taxonomic classification.</title>
        <authorList>
            <person name="Goeker M."/>
        </authorList>
    </citation>
    <scope>NUCLEOTIDE SEQUENCE [LARGE SCALE GENOMIC DNA]</scope>
    <source>
        <strain evidence="2 3">DSM 104150</strain>
    </source>
</reference>
<protein>
    <recommendedName>
        <fullName evidence="4">Sulfotransferase family protein</fullName>
    </recommendedName>
</protein>
<organism evidence="2 3">
    <name type="scientific">Sinimarinibacterium flocculans</name>
    <dbReference type="NCBI Taxonomy" id="985250"/>
    <lineage>
        <taxon>Bacteria</taxon>
        <taxon>Pseudomonadati</taxon>
        <taxon>Pseudomonadota</taxon>
        <taxon>Gammaproteobacteria</taxon>
        <taxon>Nevskiales</taxon>
        <taxon>Nevskiaceae</taxon>
        <taxon>Sinimarinibacterium</taxon>
    </lineage>
</organism>
<dbReference type="InterPro" id="IPR027417">
    <property type="entry name" value="P-loop_NTPase"/>
</dbReference>
<proteinExistence type="predicted"/>
<dbReference type="Pfam" id="PF17784">
    <property type="entry name" value="Sulfotransfer_4"/>
    <property type="match status" value="1"/>
</dbReference>
<dbReference type="OrthoDB" id="7855297at2"/>
<evidence type="ECO:0000313" key="2">
    <source>
        <dbReference type="EMBL" id="PXV71329.1"/>
    </source>
</evidence>